<dbReference type="Proteomes" id="UP000237347">
    <property type="component" value="Unassembled WGS sequence"/>
</dbReference>
<dbReference type="GO" id="GO:0005829">
    <property type="term" value="C:cytosol"/>
    <property type="evidence" value="ECO:0007669"/>
    <property type="project" value="TreeGrafter"/>
</dbReference>
<comment type="caution">
    <text evidence="2">The sequence shown here is derived from an EMBL/GenBank/DDBJ whole genome shotgun (WGS) entry which is preliminary data.</text>
</comment>
<dbReference type="EMBL" id="PKMF04000193">
    <property type="protein sequence ID" value="KAK7843981.1"/>
    <property type="molecule type" value="Genomic_DNA"/>
</dbReference>
<feature type="non-terminal residue" evidence="2">
    <location>
        <position position="1"/>
    </location>
</feature>
<keyword evidence="3" id="KW-1185">Reference proteome</keyword>
<feature type="region of interest" description="Disordered" evidence="1">
    <location>
        <begin position="128"/>
        <end position="147"/>
    </location>
</feature>
<dbReference type="InterPro" id="IPR000648">
    <property type="entry name" value="Oxysterol-bd"/>
</dbReference>
<dbReference type="SUPFAM" id="SSF144000">
    <property type="entry name" value="Oxysterol-binding protein-like"/>
    <property type="match status" value="2"/>
</dbReference>
<gene>
    <name evidence="2" type="primary">ORP2A_0</name>
    <name evidence="2" type="ORF">CFP56_011695</name>
</gene>
<protein>
    <submittedName>
        <fullName evidence="2">Oxysterol-binding protein-related protein 2a</fullName>
    </submittedName>
</protein>
<dbReference type="InterPro" id="IPR037239">
    <property type="entry name" value="OSBP_sf"/>
</dbReference>
<proteinExistence type="predicted"/>
<accession>A0AAW0L128</accession>
<sequence>DEIWKTLGQSPSNTHCLPLEGRGWKFWCDSNLRTKFWGWSIQLDPVGVLTLEFDDGEIFQWSRFIVVTMGQCTYMVIANIHANSSLKNSLFLTTEILVNGFVEDVMGKKIATLFGNWDDSMYYVNNDGSGKPKDRTSSSDASLLWKRGKPPPNLTRYNLTSFAITLNELTPRLQLSDPGLRRSSHPRTRGFDQINDIWKMANMRRQGKCKKTGGGPDGSRKKVIMDPFTLLVDIGKLGSRANGMNVQIYLARKMQENGWRPRWFQKESDNGPFHFVGGYWEARQQGKWDECPNIFGEFNEDLVDPLEVS</sequence>
<evidence type="ECO:0000313" key="3">
    <source>
        <dbReference type="Proteomes" id="UP000237347"/>
    </source>
</evidence>
<dbReference type="GO" id="GO:0016020">
    <property type="term" value="C:membrane"/>
    <property type="evidence" value="ECO:0007669"/>
    <property type="project" value="TreeGrafter"/>
</dbReference>
<dbReference type="Gene3D" id="2.40.160.120">
    <property type="match status" value="1"/>
</dbReference>
<dbReference type="Pfam" id="PF01237">
    <property type="entry name" value="Oxysterol_BP"/>
    <property type="match status" value="1"/>
</dbReference>
<dbReference type="PANTHER" id="PTHR10972:SF88">
    <property type="entry name" value="OXYSTEROL-BINDING PROTEIN-RELATED PROTEIN 2B"/>
    <property type="match status" value="1"/>
</dbReference>
<name>A0AAW0L128_QUESU</name>
<evidence type="ECO:0000256" key="1">
    <source>
        <dbReference type="SAM" id="MobiDB-lite"/>
    </source>
</evidence>
<organism evidence="2 3">
    <name type="scientific">Quercus suber</name>
    <name type="common">Cork oak</name>
    <dbReference type="NCBI Taxonomy" id="58331"/>
    <lineage>
        <taxon>Eukaryota</taxon>
        <taxon>Viridiplantae</taxon>
        <taxon>Streptophyta</taxon>
        <taxon>Embryophyta</taxon>
        <taxon>Tracheophyta</taxon>
        <taxon>Spermatophyta</taxon>
        <taxon>Magnoliopsida</taxon>
        <taxon>eudicotyledons</taxon>
        <taxon>Gunneridae</taxon>
        <taxon>Pentapetalae</taxon>
        <taxon>rosids</taxon>
        <taxon>fabids</taxon>
        <taxon>Fagales</taxon>
        <taxon>Fagaceae</taxon>
        <taxon>Quercus</taxon>
    </lineage>
</organism>
<dbReference type="PANTHER" id="PTHR10972">
    <property type="entry name" value="OXYSTEROL-BINDING PROTEIN-RELATED"/>
    <property type="match status" value="1"/>
</dbReference>
<reference evidence="2 3" key="1">
    <citation type="journal article" date="2018" name="Sci. Data">
        <title>The draft genome sequence of cork oak.</title>
        <authorList>
            <person name="Ramos A.M."/>
            <person name="Usie A."/>
            <person name="Barbosa P."/>
            <person name="Barros P.M."/>
            <person name="Capote T."/>
            <person name="Chaves I."/>
            <person name="Simoes F."/>
            <person name="Abreu I."/>
            <person name="Carrasquinho I."/>
            <person name="Faro C."/>
            <person name="Guimaraes J.B."/>
            <person name="Mendonca D."/>
            <person name="Nobrega F."/>
            <person name="Rodrigues L."/>
            <person name="Saibo N.J.M."/>
            <person name="Varela M.C."/>
            <person name="Egas C."/>
            <person name="Matos J."/>
            <person name="Miguel C.M."/>
            <person name="Oliveira M.M."/>
            <person name="Ricardo C.P."/>
            <person name="Goncalves S."/>
        </authorList>
    </citation>
    <scope>NUCLEOTIDE SEQUENCE [LARGE SCALE GENOMIC DNA]</scope>
    <source>
        <strain evidence="3">cv. HL8</strain>
    </source>
</reference>
<dbReference type="AlphaFoldDB" id="A0AAW0L128"/>
<dbReference type="GO" id="GO:0032934">
    <property type="term" value="F:sterol binding"/>
    <property type="evidence" value="ECO:0007669"/>
    <property type="project" value="TreeGrafter"/>
</dbReference>
<evidence type="ECO:0000313" key="2">
    <source>
        <dbReference type="EMBL" id="KAK7843981.1"/>
    </source>
</evidence>